<dbReference type="InterPro" id="IPR045175">
    <property type="entry name" value="M28_fam"/>
</dbReference>
<feature type="transmembrane region" description="Helical" evidence="1">
    <location>
        <begin position="6"/>
        <end position="29"/>
    </location>
</feature>
<dbReference type="GO" id="GO:0006508">
    <property type="term" value="P:proteolysis"/>
    <property type="evidence" value="ECO:0007669"/>
    <property type="project" value="InterPro"/>
</dbReference>
<dbReference type="AlphaFoldDB" id="A0A378JMR5"/>
<dbReference type="Pfam" id="PF04389">
    <property type="entry name" value="Peptidase_M28"/>
    <property type="match status" value="1"/>
</dbReference>
<keyword evidence="1" id="KW-0472">Membrane</keyword>
<dbReference type="GO" id="GO:0004177">
    <property type="term" value="F:aminopeptidase activity"/>
    <property type="evidence" value="ECO:0007669"/>
    <property type="project" value="UniProtKB-KW"/>
</dbReference>
<keyword evidence="1" id="KW-1133">Transmembrane helix</keyword>
<dbReference type="GO" id="GO:0008235">
    <property type="term" value="F:metalloexopeptidase activity"/>
    <property type="evidence" value="ECO:0007669"/>
    <property type="project" value="InterPro"/>
</dbReference>
<keyword evidence="3" id="KW-0031">Aminopeptidase</keyword>
<evidence type="ECO:0000313" key="4">
    <source>
        <dbReference type="Proteomes" id="UP000254794"/>
    </source>
</evidence>
<dbReference type="PANTHER" id="PTHR12147:SF26">
    <property type="entry name" value="PEPTIDASE M28 DOMAIN-CONTAINING PROTEIN"/>
    <property type="match status" value="1"/>
</dbReference>
<protein>
    <submittedName>
        <fullName evidence="3">Leucine aminopeptidase</fullName>
        <ecNumber evidence="3">3.4.11.10</ecNumber>
    </submittedName>
</protein>
<name>A0A378JMR5_9GAMM</name>
<keyword evidence="4" id="KW-1185">Reference proteome</keyword>
<dbReference type="InterPro" id="IPR007484">
    <property type="entry name" value="Peptidase_M28"/>
</dbReference>
<proteinExistence type="predicted"/>
<dbReference type="EMBL" id="UGOD01000001">
    <property type="protein sequence ID" value="STX52021.1"/>
    <property type="molecule type" value="Genomic_DNA"/>
</dbReference>
<evidence type="ECO:0000313" key="3">
    <source>
        <dbReference type="EMBL" id="STX52021.1"/>
    </source>
</evidence>
<dbReference type="PANTHER" id="PTHR12147">
    <property type="entry name" value="METALLOPEPTIDASE M28 FAMILY MEMBER"/>
    <property type="match status" value="1"/>
</dbReference>
<dbReference type="Proteomes" id="UP000254794">
    <property type="component" value="Unassembled WGS sequence"/>
</dbReference>
<dbReference type="Gene3D" id="3.40.630.10">
    <property type="entry name" value="Zn peptidases"/>
    <property type="match status" value="1"/>
</dbReference>
<dbReference type="EC" id="3.4.11.10" evidence="3"/>
<keyword evidence="1" id="KW-0812">Transmembrane</keyword>
<evidence type="ECO:0000256" key="1">
    <source>
        <dbReference type="SAM" id="Phobius"/>
    </source>
</evidence>
<reference evidence="3 4" key="1">
    <citation type="submission" date="2018-06" db="EMBL/GenBank/DDBJ databases">
        <authorList>
            <consortium name="Pathogen Informatics"/>
            <person name="Doyle S."/>
        </authorList>
    </citation>
    <scope>NUCLEOTIDE SEQUENCE [LARGE SCALE GENOMIC DNA]</scope>
    <source>
        <strain evidence="3 4">NCTC13316</strain>
    </source>
</reference>
<keyword evidence="3" id="KW-0378">Hydrolase</keyword>
<keyword evidence="3" id="KW-0645">Protease</keyword>
<evidence type="ECO:0000259" key="2">
    <source>
        <dbReference type="Pfam" id="PF04389"/>
    </source>
</evidence>
<gene>
    <name evidence="3" type="ORF">NCTC13316_02125</name>
</gene>
<feature type="domain" description="Peptidase M28" evidence="2">
    <location>
        <begin position="107"/>
        <end position="320"/>
    </location>
</feature>
<accession>A0A378JMR5</accession>
<dbReference type="SUPFAM" id="SSF53187">
    <property type="entry name" value="Zn-dependent exopeptidases"/>
    <property type="match status" value="1"/>
</dbReference>
<organism evidence="3 4">
    <name type="scientific">Legionella busanensis</name>
    <dbReference type="NCBI Taxonomy" id="190655"/>
    <lineage>
        <taxon>Bacteria</taxon>
        <taxon>Pseudomonadati</taxon>
        <taxon>Pseudomonadota</taxon>
        <taxon>Gammaproteobacteria</taxon>
        <taxon>Legionellales</taxon>
        <taxon>Legionellaceae</taxon>
        <taxon>Legionella</taxon>
    </lineage>
</organism>
<sequence length="333" mass="37949">MPLKRYYRWPWFIIIICLLLLLGIVYMLAMPGKSYRGPFLPLTVLEEEIVKRTKKHIHVLAQEIGERNLWHESNLFAAADYIEKEFKSLGYQVVSQEYLSQNKPVKNIIAEHRGLTLPDEVIIIGAHYDTVFGSPGADDNGSGIAALLELARLLKGHQTNKTVRFVAFVNEEPPFFQTHEMGSFYYANSLKENNIQVVAMLSLESIGYYSTAKHSQNYPFPFSYFYPDTADFIGFVANFSSRNLLQRTIALFRKHSAFPSEGLAAPSSVTGIGWSDQWAFWQNGYPGIMVTGTALFRNPNYHRASNLPNTIDYPRLARVIYGLYKVILDLSER</sequence>